<accession>A0ABZ2S9D7</accession>
<dbReference type="EMBL" id="CP148753">
    <property type="protein sequence ID" value="WXR76599.1"/>
    <property type="molecule type" value="Genomic_DNA"/>
</dbReference>
<evidence type="ECO:0000313" key="2">
    <source>
        <dbReference type="Proteomes" id="UP001456224"/>
    </source>
</evidence>
<proteinExistence type="predicted"/>
<evidence type="ECO:0000313" key="1">
    <source>
        <dbReference type="EMBL" id="WXR76599.1"/>
    </source>
</evidence>
<gene>
    <name evidence="1" type="ORF">WHX56_14210</name>
</gene>
<evidence type="ECO:0008006" key="3">
    <source>
        <dbReference type="Google" id="ProtNLM"/>
    </source>
</evidence>
<keyword evidence="2" id="KW-1185">Reference proteome</keyword>
<dbReference type="Proteomes" id="UP001456224">
    <property type="component" value="Chromosome"/>
</dbReference>
<protein>
    <recommendedName>
        <fullName evidence="3">Autotransporter domain-containing protein</fullName>
    </recommendedName>
</protein>
<sequence>MAVDLNGGAGWFDWWDLDGQIKQGRFVGGNLEWERAGASLWNGQAQLETVG</sequence>
<dbReference type="RefSeq" id="WP_338881576.1">
    <property type="nucleotide sequence ID" value="NZ_CP148753.1"/>
</dbReference>
<reference evidence="1 2" key="1">
    <citation type="submission" date="2024-03" db="EMBL/GenBank/DDBJ databases">
        <title>Reference genomes for the five species model microbial community.</title>
        <authorList>
            <person name="Padfield D."/>
        </authorList>
    </citation>
    <scope>NUCLEOTIDE SEQUENCE [LARGE SCALE GENOMIC DNA]</scope>
    <source>
        <strain evidence="1 2">AB1</strain>
    </source>
</reference>
<organism evidence="1 2">
    <name type="scientific">Achromobacter veterisilvae</name>
    <dbReference type="NCBI Taxonomy" id="2069367"/>
    <lineage>
        <taxon>Bacteria</taxon>
        <taxon>Pseudomonadati</taxon>
        <taxon>Pseudomonadota</taxon>
        <taxon>Betaproteobacteria</taxon>
        <taxon>Burkholderiales</taxon>
        <taxon>Alcaligenaceae</taxon>
        <taxon>Achromobacter</taxon>
    </lineage>
</organism>
<name>A0ABZ2S9D7_9BURK</name>